<dbReference type="AlphaFoldDB" id="A0A9X1F7M8"/>
<evidence type="ECO:0000313" key="4">
    <source>
        <dbReference type="Proteomes" id="UP001138894"/>
    </source>
</evidence>
<gene>
    <name evidence="3" type="ORF">KCG49_07030</name>
</gene>
<evidence type="ECO:0000256" key="2">
    <source>
        <dbReference type="SAM" id="SignalP"/>
    </source>
</evidence>
<organism evidence="3 4">
    <name type="scientific">Winogradskyella luteola</name>
    <dbReference type="NCBI Taxonomy" id="2828330"/>
    <lineage>
        <taxon>Bacteria</taxon>
        <taxon>Pseudomonadati</taxon>
        <taxon>Bacteroidota</taxon>
        <taxon>Flavobacteriia</taxon>
        <taxon>Flavobacteriales</taxon>
        <taxon>Flavobacteriaceae</taxon>
        <taxon>Winogradskyella</taxon>
    </lineage>
</organism>
<accession>A0A9X1F7M8</accession>
<dbReference type="InterPro" id="IPR046219">
    <property type="entry name" value="DUF6252"/>
</dbReference>
<proteinExistence type="predicted"/>
<feature type="region of interest" description="Disordered" evidence="1">
    <location>
        <begin position="348"/>
        <end position="406"/>
    </location>
</feature>
<protein>
    <recommendedName>
        <fullName evidence="5">Thrombospondin type 3 repeat-containing protein</fullName>
    </recommendedName>
</protein>
<dbReference type="RefSeq" id="WP_218545476.1">
    <property type="nucleotide sequence ID" value="NZ_JAGSPD010000004.1"/>
</dbReference>
<feature type="signal peptide" evidence="2">
    <location>
        <begin position="1"/>
        <end position="18"/>
    </location>
</feature>
<dbReference type="Pfam" id="PF19765">
    <property type="entry name" value="DUF6252"/>
    <property type="match status" value="1"/>
</dbReference>
<evidence type="ECO:0000313" key="3">
    <source>
        <dbReference type="EMBL" id="MBV7268937.1"/>
    </source>
</evidence>
<feature type="compositionally biased region" description="Acidic residues" evidence="1">
    <location>
        <begin position="356"/>
        <end position="372"/>
    </location>
</feature>
<keyword evidence="4" id="KW-1185">Reference proteome</keyword>
<evidence type="ECO:0000256" key="1">
    <source>
        <dbReference type="SAM" id="MobiDB-lite"/>
    </source>
</evidence>
<evidence type="ECO:0008006" key="5">
    <source>
        <dbReference type="Google" id="ProtNLM"/>
    </source>
</evidence>
<dbReference type="Proteomes" id="UP001138894">
    <property type="component" value="Unassembled WGS sequence"/>
</dbReference>
<name>A0A9X1F7M8_9FLAO</name>
<keyword evidence="2" id="KW-0732">Signal</keyword>
<sequence>MKRLFLISFVFLTLFSCGDEVQFNTPAFQGDRANQLWRAKSFSASIDANGFLTITGTNNVETVNLRVPSVSEGTYIPGDVNTIEAEYIDGFGTVFSTNNRPDPSVSIYPELGEIVIEEIDVINGRFTGTFRFLAFDASGLNSVGYSRGIFFRVPLVSGAIPANPVTCIDKEIESEVALMAYEATFDPSLDFIDIDMYEAACSAYNIALNEQRNFCGDVDGDIQTMISDLEGCQFTCDHATTNRAEAESQYNAATIGNYTELCAQYQFYLQQQIDICGDEDGSIQAELDSLDCGDADGDGIPNVFENFDGDPDGNLEDPGDDSDGDGIFNYLDPDDDGDGILTLYEAKDMDGNPIDTDGDGNMDYLDNDDDGDGTLTINENADPNADGNPDDAVDTDGDGVPDYLQA</sequence>
<feature type="chain" id="PRO_5040732644" description="Thrombospondin type 3 repeat-containing protein" evidence="2">
    <location>
        <begin position="19"/>
        <end position="406"/>
    </location>
</feature>
<comment type="caution">
    <text evidence="3">The sequence shown here is derived from an EMBL/GenBank/DDBJ whole genome shotgun (WGS) entry which is preliminary data.</text>
</comment>
<reference evidence="3" key="1">
    <citation type="submission" date="2021-04" db="EMBL/GenBank/DDBJ databases">
        <authorList>
            <person name="Pira H."/>
            <person name="Risdian C."/>
            <person name="Wink J."/>
        </authorList>
    </citation>
    <scope>NUCLEOTIDE SEQUENCE</scope>
    <source>
        <strain evidence="3">WHY3</strain>
    </source>
</reference>
<feature type="compositionally biased region" description="Acidic residues" evidence="1">
    <location>
        <begin position="388"/>
        <end position="399"/>
    </location>
</feature>
<dbReference type="EMBL" id="JAGSPD010000004">
    <property type="protein sequence ID" value="MBV7268937.1"/>
    <property type="molecule type" value="Genomic_DNA"/>
</dbReference>
<dbReference type="PROSITE" id="PS51257">
    <property type="entry name" value="PROKAR_LIPOPROTEIN"/>
    <property type="match status" value="1"/>
</dbReference>